<sequence>MDLVSSVREEMEASIPSILRLTEVISCSIRSIVAGWSPSAIMEGWFGVGAVAGPAVGDTYIYVGALLRIIIDMLVYLAGWQAPGGTALGVRGEPQEKNKGEGKHDVQGVMQCSAAKAVNQLYAGRGGAGVLTLLGRAPSPRGTRLLS</sequence>
<protein>
    <submittedName>
        <fullName evidence="1">Uncharacterized protein</fullName>
    </submittedName>
</protein>
<organism evidence="1 2">
    <name type="scientific">Pleurodeles waltl</name>
    <name type="common">Iberian ribbed newt</name>
    <dbReference type="NCBI Taxonomy" id="8319"/>
    <lineage>
        <taxon>Eukaryota</taxon>
        <taxon>Metazoa</taxon>
        <taxon>Chordata</taxon>
        <taxon>Craniata</taxon>
        <taxon>Vertebrata</taxon>
        <taxon>Euteleostomi</taxon>
        <taxon>Amphibia</taxon>
        <taxon>Batrachia</taxon>
        <taxon>Caudata</taxon>
        <taxon>Salamandroidea</taxon>
        <taxon>Salamandridae</taxon>
        <taxon>Pleurodelinae</taxon>
        <taxon>Pleurodeles</taxon>
    </lineage>
</organism>
<dbReference type="AlphaFoldDB" id="A0AAV7PUD7"/>
<evidence type="ECO:0000313" key="1">
    <source>
        <dbReference type="EMBL" id="KAJ1129358.1"/>
    </source>
</evidence>
<keyword evidence="2" id="KW-1185">Reference proteome</keyword>
<dbReference type="Proteomes" id="UP001066276">
    <property type="component" value="Chromosome 7"/>
</dbReference>
<reference evidence="1" key="1">
    <citation type="journal article" date="2022" name="bioRxiv">
        <title>Sequencing and chromosome-scale assembly of the giantPleurodeles waltlgenome.</title>
        <authorList>
            <person name="Brown T."/>
            <person name="Elewa A."/>
            <person name="Iarovenko S."/>
            <person name="Subramanian E."/>
            <person name="Araus A.J."/>
            <person name="Petzold A."/>
            <person name="Susuki M."/>
            <person name="Suzuki K.-i.T."/>
            <person name="Hayashi T."/>
            <person name="Toyoda A."/>
            <person name="Oliveira C."/>
            <person name="Osipova E."/>
            <person name="Leigh N.D."/>
            <person name="Simon A."/>
            <person name="Yun M.H."/>
        </authorList>
    </citation>
    <scope>NUCLEOTIDE SEQUENCE</scope>
    <source>
        <strain evidence="1">20211129_DDA</strain>
        <tissue evidence="1">Liver</tissue>
    </source>
</reference>
<proteinExistence type="predicted"/>
<dbReference type="EMBL" id="JANPWB010000011">
    <property type="protein sequence ID" value="KAJ1129358.1"/>
    <property type="molecule type" value="Genomic_DNA"/>
</dbReference>
<accession>A0AAV7PUD7</accession>
<name>A0AAV7PUD7_PLEWA</name>
<gene>
    <name evidence="1" type="ORF">NDU88_007729</name>
</gene>
<comment type="caution">
    <text evidence="1">The sequence shown here is derived from an EMBL/GenBank/DDBJ whole genome shotgun (WGS) entry which is preliminary data.</text>
</comment>
<evidence type="ECO:0000313" key="2">
    <source>
        <dbReference type="Proteomes" id="UP001066276"/>
    </source>
</evidence>